<evidence type="ECO:0000259" key="20">
    <source>
        <dbReference type="PROSITE" id="PS51986"/>
    </source>
</evidence>
<dbReference type="Proteomes" id="UP000254076">
    <property type="component" value="Unassembled WGS sequence"/>
</dbReference>
<evidence type="ECO:0000256" key="11">
    <source>
        <dbReference type="ARBA" id="ARBA00030136"/>
    </source>
</evidence>
<dbReference type="Proteomes" id="UP000255140">
    <property type="component" value="Unassembled WGS sequence"/>
</dbReference>
<evidence type="ECO:0000256" key="18">
    <source>
        <dbReference type="PROSITE-ProRule" id="PRU01330"/>
    </source>
</evidence>
<dbReference type="EMBL" id="QHGZ01000266">
    <property type="protein sequence ID" value="RDY73564.1"/>
    <property type="molecule type" value="Genomic_DNA"/>
</dbReference>
<dbReference type="FunFam" id="3.30.590.10:FF:000003">
    <property type="entry name" value="Glutamine synthetase 2"/>
    <property type="match status" value="1"/>
</dbReference>
<gene>
    <name evidence="25" type="primary">glnA</name>
    <name evidence="23" type="ORF">AX245_09860</name>
    <name evidence="24" type="ORF">C4618_13585</name>
    <name evidence="25" type="ORF">NCTC8185_01404</name>
    <name evidence="26" type="ORF">NCTC9828_00673</name>
    <name evidence="22" type="ORF">WA04_06990</name>
</gene>
<evidence type="ECO:0000313" key="27">
    <source>
        <dbReference type="Proteomes" id="UP000035346"/>
    </source>
</evidence>
<evidence type="ECO:0000256" key="17">
    <source>
        <dbReference type="PIRSR" id="PIRSR604809-50"/>
    </source>
</evidence>
<dbReference type="PANTHER" id="PTHR43785">
    <property type="entry name" value="GAMMA-GLUTAMYLPUTRESCINE SYNTHETASE"/>
    <property type="match status" value="1"/>
</dbReference>
<dbReference type="GO" id="GO:0005524">
    <property type="term" value="F:ATP binding"/>
    <property type="evidence" value="ECO:0007669"/>
    <property type="project" value="UniProtKB-KW"/>
</dbReference>
<evidence type="ECO:0000256" key="19">
    <source>
        <dbReference type="RuleBase" id="RU000384"/>
    </source>
</evidence>
<comment type="caution">
    <text evidence="25">The sequence shown here is derived from an EMBL/GenBank/DDBJ whole genome shotgun (WGS) entry which is preliminary data.</text>
</comment>
<dbReference type="KEGG" id="sage:EN72_09565"/>
<dbReference type="SUPFAM" id="SSF54368">
    <property type="entry name" value="Glutamine synthetase, N-terminal domain"/>
    <property type="match status" value="1"/>
</dbReference>
<feature type="binding site" evidence="16">
    <location>
        <position position="337"/>
    </location>
    <ligand>
        <name>Mg(2+)</name>
        <dbReference type="ChEBI" id="CHEBI:18420"/>
        <label>1</label>
    </ligand>
</feature>
<dbReference type="GO" id="GO:0006542">
    <property type="term" value="P:glutamine biosynthetic process"/>
    <property type="evidence" value="ECO:0007669"/>
    <property type="project" value="InterPro"/>
</dbReference>
<feature type="binding site" evidence="16">
    <location>
        <position position="133"/>
    </location>
    <ligand>
        <name>Mg(2+)</name>
        <dbReference type="ChEBI" id="CHEBI:18420"/>
        <label>1</label>
    </ligand>
</feature>
<dbReference type="InterPro" id="IPR004809">
    <property type="entry name" value="Gln_synth_I"/>
</dbReference>
<feature type="binding site" evidence="16">
    <location>
        <position position="246"/>
    </location>
    <ligand>
        <name>Mg(2+)</name>
        <dbReference type="ChEBI" id="CHEBI:18420"/>
        <label>1</label>
    </ligand>
</feature>
<dbReference type="GO" id="GO:0046872">
    <property type="term" value="F:metal ion binding"/>
    <property type="evidence" value="ECO:0007669"/>
    <property type="project" value="UniProtKB-KW"/>
</dbReference>
<dbReference type="Proteomes" id="UP000256718">
    <property type="component" value="Unassembled WGS sequence"/>
</dbReference>
<reference evidence="24 31" key="3">
    <citation type="journal article" date="2018" name="Emerg. Microbes Infect.">
        <title>Phenotypic and molecular analysis of nontypeable Group B streptococci: identification of cps2a and hybrid cps2a/cps5 Group B streptococcal capsule gene clusters.</title>
        <authorList>
            <person name="Alhhazmi A."/>
            <person name="Tyrrell G.J."/>
        </authorList>
    </citation>
    <scope>NUCLEOTIDE SEQUENCE [LARGE SCALE GENOMIC DNA]</scope>
    <source>
        <strain evidence="24 31">PLGBS17</strain>
    </source>
</reference>
<dbReference type="Pfam" id="PF03951">
    <property type="entry name" value="Gln-synt_N"/>
    <property type="match status" value="1"/>
</dbReference>
<comment type="catalytic activity">
    <reaction evidence="13">
        <text>L-glutamate + NH4(+) + ATP = L-glutamine + ADP + phosphate + H(+)</text>
        <dbReference type="Rhea" id="RHEA:16169"/>
        <dbReference type="ChEBI" id="CHEBI:15378"/>
        <dbReference type="ChEBI" id="CHEBI:28938"/>
        <dbReference type="ChEBI" id="CHEBI:29985"/>
        <dbReference type="ChEBI" id="CHEBI:30616"/>
        <dbReference type="ChEBI" id="CHEBI:43474"/>
        <dbReference type="ChEBI" id="CHEBI:58359"/>
        <dbReference type="ChEBI" id="CHEBI:456216"/>
        <dbReference type="EC" id="6.3.1.2"/>
    </reaction>
</comment>
<keyword evidence="5" id="KW-0963">Cytoplasm</keyword>
<evidence type="ECO:0000256" key="15">
    <source>
        <dbReference type="PIRSR" id="PIRSR604809-2"/>
    </source>
</evidence>
<dbReference type="EMBL" id="UHEW01000005">
    <property type="protein sequence ID" value="SUN28103.1"/>
    <property type="molecule type" value="Genomic_DNA"/>
</dbReference>
<feature type="binding site" evidence="16">
    <location>
        <position position="190"/>
    </location>
    <ligand>
        <name>Mg(2+)</name>
        <dbReference type="ChEBI" id="CHEBI:18420"/>
        <label>1</label>
    </ligand>
</feature>
<comment type="cofactor">
    <cofactor evidence="16">
        <name>Mg(2+)</name>
        <dbReference type="ChEBI" id="CHEBI:18420"/>
    </cofactor>
    <text evidence="16">Binds 2 Mg(2+) ions per subunit.</text>
</comment>
<dbReference type="RefSeq" id="WP_000156225.1">
    <property type="nucleotide sequence ID" value="NZ_AP020310.1"/>
</dbReference>
<dbReference type="OMA" id="PHPHEFE"/>
<keyword evidence="17" id="KW-0597">Phosphoprotein</keyword>
<dbReference type="EMBL" id="MAWT01000022">
    <property type="protein sequence ID" value="OCM71502.1"/>
    <property type="molecule type" value="Genomic_DNA"/>
</dbReference>
<dbReference type="NCBIfam" id="TIGR00653">
    <property type="entry name" value="GlnA"/>
    <property type="match status" value="1"/>
</dbReference>
<dbReference type="SMART" id="SM01230">
    <property type="entry name" value="Gln-synt_C"/>
    <property type="match status" value="1"/>
</dbReference>
<feature type="binding site" evidence="14">
    <location>
        <position position="302"/>
    </location>
    <ligand>
        <name>L-glutamate</name>
        <dbReference type="ChEBI" id="CHEBI:29985"/>
    </ligand>
</feature>
<evidence type="ECO:0000313" key="29">
    <source>
        <dbReference type="Proteomes" id="UP000254076"/>
    </source>
</evidence>
<feature type="domain" description="GS catalytic" evidence="21">
    <location>
        <begin position="109"/>
        <end position="448"/>
    </location>
</feature>
<organism evidence="25 29">
    <name type="scientific">Streptococcus agalactiae</name>
    <dbReference type="NCBI Taxonomy" id="1311"/>
    <lineage>
        <taxon>Bacteria</taxon>
        <taxon>Bacillati</taxon>
        <taxon>Bacillota</taxon>
        <taxon>Bacilli</taxon>
        <taxon>Lactobacillales</taxon>
        <taxon>Streptococcaceae</taxon>
        <taxon>Streptococcus</taxon>
    </lineage>
</organism>
<reference evidence="23 28" key="2">
    <citation type="journal article" date="2016" name="Sci. Rep.">
        <title>Serotype IV Streptococcus agalactiae ST-452 has arisen from large genomic recombination events between CC23 and the hypervirulent CC17 lineages.</title>
        <authorList>
            <person name="Campisi E."/>
            <person name="Rinaudo C.D."/>
            <person name="Donati C."/>
            <person name="Barucco M."/>
            <person name="Torricelli G."/>
            <person name="Edwards M.S."/>
            <person name="Baker C.J."/>
            <person name="Margarit I."/>
            <person name="Rosini R."/>
        </authorList>
    </citation>
    <scope>NUCLEOTIDE SEQUENCE [LARGE SCALE GENOMIC DNA]</scope>
    <source>
        <strain evidence="23 28">CZ-PW-140</strain>
    </source>
</reference>
<dbReference type="PROSITE" id="PS51986">
    <property type="entry name" value="GS_BETA_GRASP"/>
    <property type="match status" value="1"/>
</dbReference>
<dbReference type="InterPro" id="IPR008146">
    <property type="entry name" value="Gln_synth_cat_dom"/>
</dbReference>
<evidence type="ECO:0000256" key="4">
    <source>
        <dbReference type="ARBA" id="ARBA00021364"/>
    </source>
</evidence>
<evidence type="ECO:0000256" key="3">
    <source>
        <dbReference type="ARBA" id="ARBA00012937"/>
    </source>
</evidence>
<dbReference type="InterPro" id="IPR027302">
    <property type="entry name" value="Gln_synth_N_conserv_site"/>
</dbReference>
<evidence type="ECO:0000313" key="25">
    <source>
        <dbReference type="EMBL" id="SUN14128.1"/>
    </source>
</evidence>
<feature type="binding site" evidence="14">
    <location>
        <position position="308"/>
    </location>
    <ligand>
        <name>L-glutamate</name>
        <dbReference type="ChEBI" id="CHEBI:29985"/>
    </ligand>
</feature>
<evidence type="ECO:0000256" key="2">
    <source>
        <dbReference type="ARBA" id="ARBA00009897"/>
    </source>
</evidence>
<dbReference type="GO" id="GO:0004356">
    <property type="term" value="F:glutamine synthetase activity"/>
    <property type="evidence" value="ECO:0007669"/>
    <property type="project" value="UniProtKB-EC"/>
</dbReference>
<evidence type="ECO:0000256" key="6">
    <source>
        <dbReference type="ARBA" id="ARBA00022598"/>
    </source>
</evidence>
<dbReference type="PROSITE" id="PS00180">
    <property type="entry name" value="GLNA_1"/>
    <property type="match status" value="1"/>
</dbReference>
<dbReference type="InterPro" id="IPR014746">
    <property type="entry name" value="Gln_synth/guanido_kin_cat_dom"/>
</dbReference>
<evidence type="ECO:0000313" key="30">
    <source>
        <dbReference type="Proteomes" id="UP000255140"/>
    </source>
</evidence>
<evidence type="ECO:0000313" key="23">
    <source>
        <dbReference type="EMBL" id="OCM71502.1"/>
    </source>
</evidence>
<dbReference type="Gene3D" id="3.10.20.70">
    <property type="entry name" value="Glutamine synthetase, N-terminal domain"/>
    <property type="match status" value="1"/>
</dbReference>
<feature type="binding site" evidence="16">
    <location>
        <position position="135"/>
    </location>
    <ligand>
        <name>Mg(2+)</name>
        <dbReference type="ChEBI" id="CHEBI:18420"/>
        <label>2</label>
    </ligand>
</feature>
<reference evidence="29 30" key="4">
    <citation type="submission" date="2018-06" db="EMBL/GenBank/DDBJ databases">
        <authorList>
            <consortium name="Pathogen Informatics"/>
            <person name="Doyle S."/>
        </authorList>
    </citation>
    <scope>NUCLEOTIDE SEQUENCE [LARGE SCALE GENOMIC DNA]</scope>
    <source>
        <strain evidence="25 29">NCTC8185</strain>
        <strain evidence="26 30">NCTC9828</strain>
    </source>
</reference>
<evidence type="ECO:0000313" key="26">
    <source>
        <dbReference type="EMBL" id="SUN28103.1"/>
    </source>
</evidence>
<dbReference type="InterPro" id="IPR008147">
    <property type="entry name" value="Gln_synt_N"/>
</dbReference>
<keyword evidence="6 25" id="KW-0436">Ligase</keyword>
<protein>
    <recommendedName>
        <fullName evidence="4">Glutamine synthetase</fullName>
        <ecNumber evidence="3">6.3.1.2</ecNumber>
    </recommendedName>
    <alternativeName>
        <fullName evidence="12">Glutamate--ammonia ligase</fullName>
    </alternativeName>
    <alternativeName>
        <fullName evidence="11">Glutamine synthetase I alpha</fullName>
    </alternativeName>
</protein>
<keyword evidence="8 15" id="KW-0547">Nucleotide-binding</keyword>
<dbReference type="EMBL" id="UHEQ01000004">
    <property type="protein sequence ID" value="SUN14128.1"/>
    <property type="molecule type" value="Genomic_DNA"/>
</dbReference>
<evidence type="ECO:0000256" key="13">
    <source>
        <dbReference type="ARBA" id="ARBA00049436"/>
    </source>
</evidence>
<feature type="binding site" evidence="14">
    <location>
        <position position="339"/>
    </location>
    <ligand>
        <name>L-glutamate</name>
        <dbReference type="ChEBI" id="CHEBI:29985"/>
    </ligand>
</feature>
<evidence type="ECO:0000313" key="22">
    <source>
        <dbReference type="EMBL" id="KLL37830.1"/>
    </source>
</evidence>
<evidence type="ECO:0000313" key="31">
    <source>
        <dbReference type="Proteomes" id="UP000256718"/>
    </source>
</evidence>
<evidence type="ECO:0000256" key="12">
    <source>
        <dbReference type="ARBA" id="ARBA00030668"/>
    </source>
</evidence>
<dbReference type="Pfam" id="PF00120">
    <property type="entry name" value="Gln-synt_C"/>
    <property type="match status" value="1"/>
</dbReference>
<keyword evidence="10 16" id="KW-0460">Magnesium</keyword>
<dbReference type="GO" id="GO:0005737">
    <property type="term" value="C:cytoplasm"/>
    <property type="evidence" value="ECO:0007669"/>
    <property type="project" value="UniProtKB-SubCell"/>
</dbReference>
<feature type="modified residue" description="O-AMP-tyrosine" evidence="17">
    <location>
        <position position="377"/>
    </location>
</feature>
<accession>A0A0E1ENX1</accession>
<evidence type="ECO:0000256" key="7">
    <source>
        <dbReference type="ARBA" id="ARBA00022723"/>
    </source>
</evidence>
<reference evidence="22 27" key="1">
    <citation type="journal article" date="2015" name="PLoS ONE">
        <title>Genomic analysis reveals the molecular basis for capsule loss in the group B streptococcus population.</title>
        <authorList>
            <consortium name="DEVANI Consortium"/>
            <person name="Rosini R."/>
            <person name="Campisi E."/>
            <person name="De Chiara M."/>
            <person name="Tettelin H."/>
            <person name="Rinaudo D."/>
            <person name="Toniolo C."/>
            <person name="Metruccio M."/>
            <person name="Guidotti S."/>
            <person name="Sorensen U.B."/>
            <person name="Kilian M."/>
            <person name="Ramirez M."/>
            <person name="Janulczyk R."/>
            <person name="Donati C."/>
            <person name="Grandi G."/>
            <person name="Margarit I."/>
        </authorList>
    </citation>
    <scope>NUCLEOTIDE SEQUENCE [LARGE SCALE GENOMIC DNA]</scope>
    <source>
        <strain evidence="22 27">DK-B-USS-215</strain>
    </source>
</reference>
<comment type="similarity">
    <text evidence="2 18 19">Belongs to the glutamine synthetase family.</text>
</comment>
<keyword evidence="7 16" id="KW-0479">Metal-binding</keyword>
<evidence type="ECO:0000256" key="10">
    <source>
        <dbReference type="ARBA" id="ARBA00022842"/>
    </source>
</evidence>
<feature type="binding site" evidence="14">
    <location>
        <begin position="241"/>
        <end position="242"/>
    </location>
    <ligand>
        <name>L-glutamate</name>
        <dbReference type="ChEBI" id="CHEBI:29985"/>
    </ligand>
</feature>
<dbReference type="Proteomes" id="UP000093122">
    <property type="component" value="Unassembled WGS sequence"/>
</dbReference>
<evidence type="ECO:0000313" key="28">
    <source>
        <dbReference type="Proteomes" id="UP000093122"/>
    </source>
</evidence>
<evidence type="ECO:0000256" key="8">
    <source>
        <dbReference type="ARBA" id="ARBA00022741"/>
    </source>
</evidence>
<feature type="binding site" evidence="15">
    <location>
        <position position="320"/>
    </location>
    <ligand>
        <name>ATP</name>
        <dbReference type="ChEBI" id="CHEBI:30616"/>
    </ligand>
</feature>
<name>A0A0E1ENX1_STRAG</name>
<sequence>MTITAEDIRREVKEKNVTFLRLMFTDILGVMKNVEIPATDEQLDKVLSNKAMFDGSSIEGFVRINESDMYLYPDLDTWIVFPWGDENGAVAGLICDIYTAEGEPFAGDPRGNLKRNMKRMQEMGYKSFNLGPEPEFFLFKMDENGNPTLDVNDKGGYFDLAPTDLADNTRREIVNVLTQMGFEVEASHHEVAVGQHEIDFKYDDVLKACDNIQLFKLVVKTIARKHGLYATFMAKPKFGINGSGMHCNMSLFDNEGNNAFFDPEDPRGMQLSEDAYYFLGGLMKHAYNYTAIINPTVNSYKRLVPGYEAPVYIAWAGRNRSPLIRVPASRGMGTRLELRSVDPTANPYLALSVLLGSGLEGIENKIEAPEPIETNIYAMTVEERRQAGIVDLPSTLHNALKALEEDEVVKAALGTHIYTNFLDAKRIEWASYATYVSQWEIDNYLDLY</sequence>
<feature type="binding site" evidence="16">
    <location>
        <position position="197"/>
    </location>
    <ligand>
        <name>Mg(2+)</name>
        <dbReference type="ChEBI" id="CHEBI:18420"/>
        <label>1</label>
    </ligand>
</feature>
<dbReference type="KEGG" id="sags:SaSA20_1470"/>
<feature type="domain" description="GS beta-grasp" evidence="20">
    <location>
        <begin position="15"/>
        <end position="102"/>
    </location>
</feature>
<feature type="binding site" evidence="14">
    <location>
        <position position="320"/>
    </location>
    <ligand>
        <name>L-glutamate</name>
        <dbReference type="ChEBI" id="CHEBI:29985"/>
    </ligand>
</feature>
<dbReference type="Proteomes" id="UP000035346">
    <property type="component" value="Unassembled WGS sequence"/>
</dbReference>
<dbReference type="AlphaFoldDB" id="A0A0E1ENX1"/>
<dbReference type="GeneID" id="66886601"/>
<evidence type="ECO:0000256" key="16">
    <source>
        <dbReference type="PIRSR" id="PIRSR604809-3"/>
    </source>
</evidence>
<proteinExistence type="inferred from homology"/>
<comment type="subcellular location">
    <subcellularLocation>
        <location evidence="1">Cytoplasm</location>
    </subcellularLocation>
</comment>
<dbReference type="PROSITE" id="PS51987">
    <property type="entry name" value="GS_CATALYTIC"/>
    <property type="match status" value="1"/>
</dbReference>
<evidence type="ECO:0000256" key="14">
    <source>
        <dbReference type="PIRSR" id="PIRSR604809-1"/>
    </source>
</evidence>
<evidence type="ECO:0000256" key="1">
    <source>
        <dbReference type="ARBA" id="ARBA00004496"/>
    </source>
</evidence>
<dbReference type="InterPro" id="IPR036651">
    <property type="entry name" value="Gln_synt_N_sf"/>
</dbReference>
<evidence type="ECO:0000313" key="24">
    <source>
        <dbReference type="EMBL" id="RDY73564.1"/>
    </source>
</evidence>
<dbReference type="FunFam" id="3.10.20.70:FF:000005">
    <property type="entry name" value="Glutamine synthetase"/>
    <property type="match status" value="1"/>
</dbReference>
<dbReference type="SUPFAM" id="SSF55931">
    <property type="entry name" value="Glutamine synthetase/guanido kinase"/>
    <property type="match status" value="1"/>
</dbReference>
<evidence type="ECO:0000256" key="9">
    <source>
        <dbReference type="ARBA" id="ARBA00022840"/>
    </source>
</evidence>
<feature type="binding site" evidence="15">
    <location>
        <begin position="200"/>
        <end position="202"/>
    </location>
    <ligand>
        <name>ATP</name>
        <dbReference type="ChEBI" id="CHEBI:30616"/>
    </ligand>
</feature>
<feature type="binding site" evidence="15">
    <location>
        <position position="185"/>
    </location>
    <ligand>
        <name>ATP</name>
        <dbReference type="ChEBI" id="CHEBI:30616"/>
    </ligand>
</feature>
<evidence type="ECO:0000256" key="5">
    <source>
        <dbReference type="ARBA" id="ARBA00022490"/>
    </source>
</evidence>
<dbReference type="EC" id="6.3.1.2" evidence="3"/>
<evidence type="ECO:0000259" key="21">
    <source>
        <dbReference type="PROSITE" id="PS51987"/>
    </source>
</evidence>
<dbReference type="Gene3D" id="3.30.590.10">
    <property type="entry name" value="Glutamine synthetase/guanido kinase, catalytic domain"/>
    <property type="match status" value="1"/>
</dbReference>
<keyword evidence="9 15" id="KW-0067">ATP-binding</keyword>
<dbReference type="EMBL" id="LBKL01000073">
    <property type="protein sequence ID" value="KLL37830.1"/>
    <property type="molecule type" value="Genomic_DNA"/>
</dbReference>
<dbReference type="PANTHER" id="PTHR43785:SF12">
    <property type="entry name" value="TYPE-1 GLUTAMINE SYNTHETASE 2"/>
    <property type="match status" value="1"/>
</dbReference>